<dbReference type="AlphaFoldDB" id="A0A6C1TUV6"/>
<organism evidence="2 3">
    <name type="scientific">Corynebacterium sanguinis</name>
    <dbReference type="NCBI Taxonomy" id="2594913"/>
    <lineage>
        <taxon>Bacteria</taxon>
        <taxon>Bacillati</taxon>
        <taxon>Actinomycetota</taxon>
        <taxon>Actinomycetes</taxon>
        <taxon>Mycobacteriales</taxon>
        <taxon>Corynebacteriaceae</taxon>
        <taxon>Corynebacterium</taxon>
    </lineage>
</organism>
<evidence type="ECO:0000313" key="2">
    <source>
        <dbReference type="EMBL" id="TVS26675.1"/>
    </source>
</evidence>
<evidence type="ECO:0000256" key="1">
    <source>
        <dbReference type="SAM" id="Phobius"/>
    </source>
</evidence>
<sequence>MAKSGFRGLVFTARSSFMELIGGVIAAAGFIVLLAALWRLVSFRNTGSQGLLRNLPADGVHGWRHGVYRYNDECLRFYKLRSLTFSSDVALDRRMTEVDGFRELSELEREIMPDIDKVLILSTPDGSFEFAGDRRARMALVSWLESAPHVRQMRRAVKMPAGRPSGGRASRS</sequence>
<evidence type="ECO:0000313" key="3">
    <source>
        <dbReference type="Proteomes" id="UP000336646"/>
    </source>
</evidence>
<feature type="transmembrane region" description="Helical" evidence="1">
    <location>
        <begin position="20"/>
        <end position="41"/>
    </location>
</feature>
<dbReference type="OrthoDB" id="4793422at2"/>
<reference evidence="2 3" key="1">
    <citation type="submission" date="2018-12" db="EMBL/GenBank/DDBJ databases">
        <title>Corynebacterium sanguinis sp. nov., a clinically-associated and environmental corynebacterium.</title>
        <authorList>
            <person name="Gonzales-Siles L."/>
            <person name="Jaen-Luchoro D."/>
            <person name="Cardew S."/>
            <person name="Inganas E."/>
            <person name="Ohlen M."/>
            <person name="Jensie-Markopolous S."/>
            <person name="Pinyeiro-Iglesias B."/>
            <person name="Molin K."/>
            <person name="Skovbjerg S."/>
            <person name="Svensson-Stadler L."/>
            <person name="Funke G."/>
            <person name="Moore E.R.B."/>
        </authorList>
    </citation>
    <scope>NUCLEOTIDE SEQUENCE [LARGE SCALE GENOMIC DNA]</scope>
    <source>
        <strain evidence="2 3">58734</strain>
    </source>
</reference>
<dbReference type="EMBL" id="RXIR01000027">
    <property type="protein sequence ID" value="TVS26675.1"/>
    <property type="molecule type" value="Genomic_DNA"/>
</dbReference>
<keyword evidence="1" id="KW-0812">Transmembrane</keyword>
<protein>
    <submittedName>
        <fullName evidence="2">DUF2550 family protein</fullName>
    </submittedName>
</protein>
<gene>
    <name evidence="2" type="ORF">EKI59_10240</name>
</gene>
<proteinExistence type="predicted"/>
<dbReference type="InterPro" id="IPR019675">
    <property type="entry name" value="DUF2550"/>
</dbReference>
<accession>A0A6C1TUV6</accession>
<dbReference type="Proteomes" id="UP000336646">
    <property type="component" value="Unassembled WGS sequence"/>
</dbReference>
<keyword evidence="1" id="KW-1133">Transmembrane helix</keyword>
<dbReference type="Pfam" id="PF10739">
    <property type="entry name" value="DUF2550"/>
    <property type="match status" value="1"/>
</dbReference>
<name>A0A6C1TUV6_9CORY</name>
<keyword evidence="1" id="KW-0472">Membrane</keyword>
<comment type="caution">
    <text evidence="2">The sequence shown here is derived from an EMBL/GenBank/DDBJ whole genome shotgun (WGS) entry which is preliminary data.</text>
</comment>